<keyword evidence="2" id="KW-0813">Transport</keyword>
<evidence type="ECO:0000313" key="9">
    <source>
        <dbReference type="EMBL" id="SMX22276.1"/>
    </source>
</evidence>
<evidence type="ECO:0000256" key="7">
    <source>
        <dbReference type="ARBA" id="ARBA00023136"/>
    </source>
</evidence>
<gene>
    <name evidence="9" type="primary">trkG</name>
    <name evidence="9" type="ORF">BOA8489_00367</name>
</gene>
<dbReference type="RefSeq" id="WP_093972251.1">
    <property type="nucleotide sequence ID" value="NZ_FXXQ01000001.1"/>
</dbReference>
<organism evidence="9 10">
    <name type="scientific">Boseongicola aestuarii</name>
    <dbReference type="NCBI Taxonomy" id="1470561"/>
    <lineage>
        <taxon>Bacteria</taxon>
        <taxon>Pseudomonadati</taxon>
        <taxon>Pseudomonadota</taxon>
        <taxon>Alphaproteobacteria</taxon>
        <taxon>Rhodobacterales</taxon>
        <taxon>Paracoccaceae</taxon>
        <taxon>Boseongicola</taxon>
    </lineage>
</organism>
<feature type="transmembrane region" description="Helical" evidence="8">
    <location>
        <begin position="479"/>
        <end position="499"/>
    </location>
</feature>
<evidence type="ECO:0000256" key="2">
    <source>
        <dbReference type="ARBA" id="ARBA00022448"/>
    </source>
</evidence>
<evidence type="ECO:0000256" key="4">
    <source>
        <dbReference type="ARBA" id="ARBA00022692"/>
    </source>
</evidence>
<dbReference type="AlphaFoldDB" id="A0A238IVA8"/>
<evidence type="ECO:0000256" key="5">
    <source>
        <dbReference type="ARBA" id="ARBA00022989"/>
    </source>
</evidence>
<dbReference type="PANTHER" id="PTHR32024">
    <property type="entry name" value="TRK SYSTEM POTASSIUM UPTAKE PROTEIN TRKG-RELATED"/>
    <property type="match status" value="1"/>
</dbReference>
<dbReference type="EMBL" id="FXXQ01000001">
    <property type="protein sequence ID" value="SMX22276.1"/>
    <property type="molecule type" value="Genomic_DNA"/>
</dbReference>
<feature type="transmembrane region" description="Helical" evidence="8">
    <location>
        <begin position="71"/>
        <end position="90"/>
    </location>
</feature>
<dbReference type="PANTHER" id="PTHR32024:SF3">
    <property type="entry name" value="TRK SYSTEM POTASSIUM UPTAKE PROTEIN"/>
    <property type="match status" value="1"/>
</dbReference>
<keyword evidence="4 8" id="KW-0812">Transmembrane</keyword>
<dbReference type="GO" id="GO:0030001">
    <property type="term" value="P:metal ion transport"/>
    <property type="evidence" value="ECO:0007669"/>
    <property type="project" value="UniProtKB-ARBA"/>
</dbReference>
<dbReference type="GO" id="GO:0008324">
    <property type="term" value="F:monoatomic cation transmembrane transporter activity"/>
    <property type="evidence" value="ECO:0007669"/>
    <property type="project" value="InterPro"/>
</dbReference>
<feature type="transmembrane region" description="Helical" evidence="8">
    <location>
        <begin position="284"/>
        <end position="301"/>
    </location>
</feature>
<dbReference type="OrthoDB" id="7818483at2"/>
<dbReference type="Proteomes" id="UP000201838">
    <property type="component" value="Unassembled WGS sequence"/>
</dbReference>
<evidence type="ECO:0000256" key="8">
    <source>
        <dbReference type="SAM" id="Phobius"/>
    </source>
</evidence>
<dbReference type="InterPro" id="IPR003445">
    <property type="entry name" value="Cat_transpt"/>
</dbReference>
<reference evidence="9 10" key="1">
    <citation type="submission" date="2017-05" db="EMBL/GenBank/DDBJ databases">
        <authorList>
            <person name="Song R."/>
            <person name="Chenine A.L."/>
            <person name="Ruprecht R.M."/>
        </authorList>
    </citation>
    <scope>NUCLEOTIDE SEQUENCE [LARGE SCALE GENOMIC DNA]</scope>
    <source>
        <strain evidence="9 10">CECT 8489</strain>
    </source>
</reference>
<evidence type="ECO:0000256" key="1">
    <source>
        <dbReference type="ARBA" id="ARBA00004651"/>
    </source>
</evidence>
<feature type="transmembrane region" description="Helical" evidence="8">
    <location>
        <begin position="352"/>
        <end position="374"/>
    </location>
</feature>
<feature type="transmembrane region" description="Helical" evidence="8">
    <location>
        <begin position="132"/>
        <end position="152"/>
    </location>
</feature>
<feature type="transmembrane region" description="Helical" evidence="8">
    <location>
        <begin position="216"/>
        <end position="234"/>
    </location>
</feature>
<feature type="transmembrane region" description="Helical" evidence="8">
    <location>
        <begin position="313"/>
        <end position="332"/>
    </location>
</feature>
<keyword evidence="5 8" id="KW-1133">Transmembrane helix</keyword>
<feature type="transmembrane region" description="Helical" evidence="8">
    <location>
        <begin position="38"/>
        <end position="59"/>
    </location>
</feature>
<dbReference type="GO" id="GO:0005886">
    <property type="term" value="C:plasma membrane"/>
    <property type="evidence" value="ECO:0007669"/>
    <property type="project" value="UniProtKB-SubCell"/>
</dbReference>
<comment type="subcellular location">
    <subcellularLocation>
        <location evidence="1">Cell membrane</location>
        <topology evidence="1">Multi-pass membrane protein</topology>
    </subcellularLocation>
</comment>
<feature type="transmembrane region" description="Helical" evidence="8">
    <location>
        <begin position="246"/>
        <end position="264"/>
    </location>
</feature>
<keyword evidence="3" id="KW-1003">Cell membrane</keyword>
<accession>A0A238IVA8</accession>
<feature type="transmembrane region" description="Helical" evidence="8">
    <location>
        <begin position="189"/>
        <end position="210"/>
    </location>
</feature>
<name>A0A238IVA8_9RHOB</name>
<keyword evidence="10" id="KW-1185">Reference proteome</keyword>
<feature type="transmembrane region" description="Helical" evidence="8">
    <location>
        <begin position="415"/>
        <end position="438"/>
    </location>
</feature>
<protein>
    <submittedName>
        <fullName evidence="9">Trk system potassium uptake protein TrkG</fullName>
    </submittedName>
</protein>
<evidence type="ECO:0000313" key="10">
    <source>
        <dbReference type="Proteomes" id="UP000201838"/>
    </source>
</evidence>
<keyword evidence="7 8" id="KW-0472">Membrane</keyword>
<evidence type="ECO:0000256" key="6">
    <source>
        <dbReference type="ARBA" id="ARBA00023065"/>
    </source>
</evidence>
<keyword evidence="6" id="KW-0406">Ion transport</keyword>
<evidence type="ECO:0000256" key="3">
    <source>
        <dbReference type="ARBA" id="ARBA00022475"/>
    </source>
</evidence>
<proteinExistence type="predicted"/>
<dbReference type="Pfam" id="PF02386">
    <property type="entry name" value="TrkH"/>
    <property type="match status" value="1"/>
</dbReference>
<sequence>MLWATRLPLIVLLVGLGALAMLVPAIHAYATRDLETARAFLYSSVMFLFLFAMISVATSNYRIRRQGRSHLISLFALFAILPAMLALPFAEIVTDTSFGNAYLEMVSSLTTTGLTLFEAERLPPSVHLWRALVGWLGGFFMWVAAIAIFAPLNLGGFEVVAATESARDQRGGVARLDHIGEPSERLTRFAFRLAPIYGGLTLLLWIVLMMAGDRPLVAICHAMATLSTSGISLIDGGVAGASSGYGGEVLILIFLLFALSRLTFTSDGRQYGWIALLRDPELRLGLSLIAVLPMLLFLRHWIATIDEGAEVSLFEGIIGLWGAIFTVASFLTTTGFESAAWGEAQVWSGLDAAGLVLMGLAVFGGGVATTAGGVKLLRVYALVKHGQREMEKLVSPSSVGGSGQVARRFRRQGAYVAWVFFMLFALSIATVSTTLAFFGLSFEESLVLTIASLSTTGPLVSVAAETPIDLLALAPGAKAILAAAMVLGRLETLAIIALLNPEFWR</sequence>